<keyword evidence="8 13" id="KW-0297">G-protein coupled receptor</keyword>
<feature type="transmembrane region" description="Helical" evidence="13">
    <location>
        <begin position="228"/>
        <end position="250"/>
    </location>
</feature>
<dbReference type="GO" id="GO:0019236">
    <property type="term" value="P:response to pheromone"/>
    <property type="evidence" value="ECO:0007669"/>
    <property type="project" value="UniProtKB-KW"/>
</dbReference>
<evidence type="ECO:0000256" key="3">
    <source>
        <dbReference type="ARBA" id="ARBA00010663"/>
    </source>
</evidence>
<feature type="transmembrane region" description="Helical" evidence="13">
    <location>
        <begin position="126"/>
        <end position="146"/>
    </location>
</feature>
<dbReference type="Pfam" id="PF03402">
    <property type="entry name" value="V1R"/>
    <property type="match status" value="1"/>
</dbReference>
<keyword evidence="7 13" id="KW-1133">Transmembrane helix</keyword>
<reference evidence="15" key="1">
    <citation type="submission" date="2025-05" db="UniProtKB">
        <authorList>
            <consortium name="Ensembl"/>
        </authorList>
    </citation>
    <scope>IDENTIFICATION</scope>
</reference>
<dbReference type="AlphaFoldDB" id="A0A8D0ZK91"/>
<evidence type="ECO:0000256" key="10">
    <source>
        <dbReference type="ARBA" id="ARBA00023170"/>
    </source>
</evidence>
<comment type="subcellular location">
    <subcellularLocation>
        <location evidence="2 13">Cell membrane</location>
        <topology evidence="2 13">Multi-pass membrane protein</topology>
    </subcellularLocation>
</comment>
<dbReference type="InterPro" id="IPR004072">
    <property type="entry name" value="Vmron_rcpt_1"/>
</dbReference>
<comment type="similarity">
    <text evidence="3 13">Belongs to the G-protein coupled receptor 1 family.</text>
</comment>
<keyword evidence="9 13" id="KW-0472">Membrane</keyword>
<dbReference type="InterPro" id="IPR017452">
    <property type="entry name" value="GPCR_Rhodpsn_7TM"/>
</dbReference>
<evidence type="ECO:0000313" key="16">
    <source>
        <dbReference type="Proteomes" id="UP000694720"/>
    </source>
</evidence>
<accession>A0A8D0ZK91</accession>
<evidence type="ECO:0000256" key="13">
    <source>
        <dbReference type="RuleBase" id="RU364061"/>
    </source>
</evidence>
<dbReference type="PROSITE" id="PS50262">
    <property type="entry name" value="G_PROTEIN_RECEP_F1_2"/>
    <property type="match status" value="1"/>
</dbReference>
<dbReference type="FunFam" id="1.20.1070.10:FF:000033">
    <property type="entry name" value="Vomeronasal type-1 receptor"/>
    <property type="match status" value="1"/>
</dbReference>
<feature type="transmembrane region" description="Helical" evidence="13">
    <location>
        <begin position="262"/>
        <end position="283"/>
    </location>
</feature>
<feature type="domain" description="G-protein coupled receptors family 1 profile" evidence="14">
    <location>
        <begin position="22"/>
        <end position="282"/>
    </location>
</feature>
<evidence type="ECO:0000313" key="15">
    <source>
        <dbReference type="Ensembl" id="ENSSSCP00035016110.1"/>
    </source>
</evidence>
<dbReference type="Ensembl" id="ENSSSCT00035040274.1">
    <property type="protein sequence ID" value="ENSSSCP00035016110.1"/>
    <property type="gene ID" value="ENSSSCG00035030408.1"/>
</dbReference>
<evidence type="ECO:0000256" key="6">
    <source>
        <dbReference type="ARBA" id="ARBA00022692"/>
    </source>
</evidence>
<dbReference type="Proteomes" id="UP000694570">
    <property type="component" value="Unplaced"/>
</dbReference>
<dbReference type="SUPFAM" id="SSF81321">
    <property type="entry name" value="Family A G protein-coupled receptor-like"/>
    <property type="match status" value="1"/>
</dbReference>
<dbReference type="Ensembl" id="ENSSSCT00030019237.1">
    <property type="protein sequence ID" value="ENSSSCP00030008572.1"/>
    <property type="gene ID" value="ENSSSCG00030013996.1"/>
</dbReference>
<dbReference type="Proteomes" id="UP000694727">
    <property type="component" value="Unplaced"/>
</dbReference>
<dbReference type="GO" id="GO:0007606">
    <property type="term" value="P:sensory perception of chemical stimulus"/>
    <property type="evidence" value="ECO:0007669"/>
    <property type="project" value="UniProtKB-ARBA"/>
</dbReference>
<evidence type="ECO:0000256" key="11">
    <source>
        <dbReference type="ARBA" id="ARBA00023180"/>
    </source>
</evidence>
<dbReference type="PANTHER" id="PTHR24062">
    <property type="entry name" value="VOMERONASAL TYPE-1 RECEPTOR"/>
    <property type="match status" value="1"/>
</dbReference>
<dbReference type="GO" id="GO:0005886">
    <property type="term" value="C:plasma membrane"/>
    <property type="evidence" value="ECO:0007669"/>
    <property type="project" value="UniProtKB-SubCell"/>
</dbReference>
<evidence type="ECO:0000256" key="12">
    <source>
        <dbReference type="ARBA" id="ARBA00023224"/>
    </source>
</evidence>
<keyword evidence="11" id="KW-0325">Glycoprotein</keyword>
<dbReference type="Proteomes" id="UP000694720">
    <property type="component" value="Unplaced"/>
</dbReference>
<evidence type="ECO:0000256" key="2">
    <source>
        <dbReference type="ARBA" id="ARBA00004651"/>
    </source>
</evidence>
<keyword evidence="5 13" id="KW-0589">Pheromone response</keyword>
<evidence type="ECO:0000256" key="5">
    <source>
        <dbReference type="ARBA" id="ARBA00022507"/>
    </source>
</evidence>
<dbReference type="GO" id="GO:0016503">
    <property type="term" value="F:pheromone receptor activity"/>
    <property type="evidence" value="ECO:0007669"/>
    <property type="project" value="InterPro"/>
</dbReference>
<organism evidence="15 16">
    <name type="scientific">Sus scrofa</name>
    <name type="common">Pig</name>
    <dbReference type="NCBI Taxonomy" id="9823"/>
    <lineage>
        <taxon>Eukaryota</taxon>
        <taxon>Metazoa</taxon>
        <taxon>Chordata</taxon>
        <taxon>Craniata</taxon>
        <taxon>Vertebrata</taxon>
        <taxon>Euteleostomi</taxon>
        <taxon>Mammalia</taxon>
        <taxon>Eutheria</taxon>
        <taxon>Laurasiatheria</taxon>
        <taxon>Artiodactyla</taxon>
        <taxon>Suina</taxon>
        <taxon>Suidae</taxon>
        <taxon>Sus</taxon>
    </lineage>
</organism>
<comment type="function">
    <text evidence="1">Putative pheromone receptor.</text>
</comment>
<keyword evidence="10 13" id="KW-0675">Receptor</keyword>
<evidence type="ECO:0000256" key="8">
    <source>
        <dbReference type="ARBA" id="ARBA00023040"/>
    </source>
</evidence>
<feature type="transmembrane region" description="Helical" evidence="13">
    <location>
        <begin position="45"/>
        <end position="63"/>
    </location>
</feature>
<dbReference type="PRINTS" id="PR01534">
    <property type="entry name" value="VOMERONASL1R"/>
</dbReference>
<feature type="transmembrane region" description="Helical" evidence="13">
    <location>
        <begin position="179"/>
        <end position="207"/>
    </location>
</feature>
<protein>
    <recommendedName>
        <fullName evidence="13">Vomeronasal type-1 receptor</fullName>
    </recommendedName>
</protein>
<dbReference type="Gene3D" id="1.20.1070.10">
    <property type="entry name" value="Rhodopsin 7-helix transmembrane proteins"/>
    <property type="match status" value="1"/>
</dbReference>
<evidence type="ECO:0000256" key="4">
    <source>
        <dbReference type="ARBA" id="ARBA00022475"/>
    </source>
</evidence>
<evidence type="ECO:0000259" key="14">
    <source>
        <dbReference type="PROSITE" id="PS50262"/>
    </source>
</evidence>
<feature type="transmembrane region" description="Helical" evidence="13">
    <location>
        <begin position="12"/>
        <end position="33"/>
    </location>
</feature>
<keyword evidence="12 13" id="KW-0807">Transducer</keyword>
<name>A0A8D0ZK91_PIG</name>
<keyword evidence="4 13" id="KW-1003">Cell membrane</keyword>
<proteinExistence type="inferred from homology"/>
<dbReference type="Ensembl" id="ENSSSCT00025010542.1">
    <property type="protein sequence ID" value="ENSSSCP00025004219.1"/>
    <property type="gene ID" value="ENSSSCG00025007929.1"/>
</dbReference>
<feature type="transmembrane region" description="Helical" evidence="13">
    <location>
        <begin position="83"/>
        <end position="105"/>
    </location>
</feature>
<evidence type="ECO:0000256" key="7">
    <source>
        <dbReference type="ARBA" id="ARBA00022989"/>
    </source>
</evidence>
<keyword evidence="6 13" id="KW-0812">Transmembrane</keyword>
<sequence length="310" mass="34910">MATAQWEIGLLFLTQMGRGILGNFSLLYVYNFPLFKGRKVRPTDLILSQLALANSFVLFSRGVPHTIAAFGSKHFLNEPGCKFLFYFHRVARGVSFTMTALLSVFQTIKLCPRFSRWMELKMRSPACIGFCCSLCWVLHLLVNSVVPVNMIGPKHSKNTSVKINYEYCSSLNADRTVKFVIGVIFFTVDFVCLGLMVCASGSLVVFLHRHKQRVHHRRSPRPCHEARATRGLLILVSAFVSFYSLSSILTLCVTPSVNPAQWLVTISVFMALCFPTLSPFVFITHDTRVSKLHSACWERLSHGNPVSLTH</sequence>
<evidence type="ECO:0000256" key="9">
    <source>
        <dbReference type="ARBA" id="ARBA00023136"/>
    </source>
</evidence>
<evidence type="ECO:0000256" key="1">
    <source>
        <dbReference type="ARBA" id="ARBA00003878"/>
    </source>
</evidence>